<reference evidence="1" key="1">
    <citation type="submission" date="2018-02" db="EMBL/GenBank/DDBJ databases">
        <title>Rhizophora mucronata_Transcriptome.</title>
        <authorList>
            <person name="Meera S.P."/>
            <person name="Sreeshan A."/>
            <person name="Augustine A."/>
        </authorList>
    </citation>
    <scope>NUCLEOTIDE SEQUENCE</scope>
    <source>
        <tissue evidence="1">Leaf</tissue>
    </source>
</reference>
<sequence length="13" mass="1477">MKGVSFFLACARF</sequence>
<accession>A0A2P2PGN6</accession>
<name>A0A2P2PGN6_RHIMU</name>
<dbReference type="EMBL" id="GGEC01073429">
    <property type="protein sequence ID" value="MBX53913.1"/>
    <property type="molecule type" value="Transcribed_RNA"/>
</dbReference>
<organism evidence="1">
    <name type="scientific">Rhizophora mucronata</name>
    <name type="common">Asiatic mangrove</name>
    <dbReference type="NCBI Taxonomy" id="61149"/>
    <lineage>
        <taxon>Eukaryota</taxon>
        <taxon>Viridiplantae</taxon>
        <taxon>Streptophyta</taxon>
        <taxon>Embryophyta</taxon>
        <taxon>Tracheophyta</taxon>
        <taxon>Spermatophyta</taxon>
        <taxon>Magnoliopsida</taxon>
        <taxon>eudicotyledons</taxon>
        <taxon>Gunneridae</taxon>
        <taxon>Pentapetalae</taxon>
        <taxon>rosids</taxon>
        <taxon>fabids</taxon>
        <taxon>Malpighiales</taxon>
        <taxon>Rhizophoraceae</taxon>
        <taxon>Rhizophora</taxon>
    </lineage>
</organism>
<protein>
    <submittedName>
        <fullName evidence="1">Uncharacterized protein</fullName>
    </submittedName>
</protein>
<proteinExistence type="predicted"/>
<evidence type="ECO:0000313" key="1">
    <source>
        <dbReference type="EMBL" id="MBX53913.1"/>
    </source>
</evidence>